<dbReference type="Proteomes" id="UP001223420">
    <property type="component" value="Unassembled WGS sequence"/>
</dbReference>
<evidence type="ECO:0000313" key="2">
    <source>
        <dbReference type="EMBL" id="MDQ0544638.1"/>
    </source>
</evidence>
<organism evidence="2 3">
    <name type="scientific">Methylobacterium brachiatum</name>
    <dbReference type="NCBI Taxonomy" id="269660"/>
    <lineage>
        <taxon>Bacteria</taxon>
        <taxon>Pseudomonadati</taxon>
        <taxon>Pseudomonadota</taxon>
        <taxon>Alphaproteobacteria</taxon>
        <taxon>Hyphomicrobiales</taxon>
        <taxon>Methylobacteriaceae</taxon>
        <taxon>Methylobacterium</taxon>
    </lineage>
</organism>
<protein>
    <submittedName>
        <fullName evidence="2">GH25 family protein</fullName>
    </submittedName>
</protein>
<name>A0AAJ1TY27_9HYPH</name>
<proteinExistence type="predicted"/>
<dbReference type="InterPro" id="IPR019613">
    <property type="entry name" value="DUF4198"/>
</dbReference>
<keyword evidence="1" id="KW-0732">Signal</keyword>
<dbReference type="Pfam" id="PF10670">
    <property type="entry name" value="DUF4198"/>
    <property type="match status" value="1"/>
</dbReference>
<accession>A0AAJ1TY27</accession>
<dbReference type="RefSeq" id="WP_205836171.1">
    <property type="nucleotide sequence ID" value="NZ_CP033231.1"/>
</dbReference>
<comment type="caution">
    <text evidence="2">The sequence shown here is derived from an EMBL/GenBank/DDBJ whole genome shotgun (WGS) entry which is preliminary data.</text>
</comment>
<sequence length="244" mass="25299">MIRIALLAAASVALAGPAAAHDLWLSPGPGSVMVQYGHPHEPEMPAARKLTGLIAYEPSRTVGLTAQAEPGAVPVLRATLSGDALVAAAYDNGYWVRLADGSYRNASKRMVPEGEKSQWSVKYAKAAVGPTAPWDRVVGQPLEIVPLEAPNAAKGAIRVRVLFEGRPLSGADVVATDGATFKSEADQARAATDAAGEATVPLRAAGPQVLAVNHRVAPSQTPALADTDTYSATFAFTVADPKTN</sequence>
<dbReference type="AlphaFoldDB" id="A0AAJ1TY27"/>
<reference evidence="2" key="1">
    <citation type="submission" date="2023-07" db="EMBL/GenBank/DDBJ databases">
        <title>Genomic Encyclopedia of Type Strains, Phase IV (KMG-IV): sequencing the most valuable type-strain genomes for metagenomic binning, comparative biology and taxonomic classification.</title>
        <authorList>
            <person name="Goeker M."/>
        </authorList>
    </citation>
    <scope>NUCLEOTIDE SEQUENCE</scope>
    <source>
        <strain evidence="2">DSM 19569</strain>
    </source>
</reference>
<dbReference type="GeneID" id="90835441"/>
<evidence type="ECO:0000256" key="1">
    <source>
        <dbReference type="SAM" id="SignalP"/>
    </source>
</evidence>
<dbReference type="EMBL" id="JAUSWL010000005">
    <property type="protein sequence ID" value="MDQ0544638.1"/>
    <property type="molecule type" value="Genomic_DNA"/>
</dbReference>
<feature type="chain" id="PRO_5042471512" evidence="1">
    <location>
        <begin position="21"/>
        <end position="244"/>
    </location>
</feature>
<feature type="signal peptide" evidence="1">
    <location>
        <begin position="1"/>
        <end position="20"/>
    </location>
</feature>
<evidence type="ECO:0000313" key="3">
    <source>
        <dbReference type="Proteomes" id="UP001223420"/>
    </source>
</evidence>
<gene>
    <name evidence="2" type="ORF">QO001_003572</name>
</gene>